<feature type="region of interest" description="Disordered" evidence="1">
    <location>
        <begin position="322"/>
        <end position="349"/>
    </location>
</feature>
<evidence type="ECO:0000313" key="3">
    <source>
        <dbReference type="Proteomes" id="UP000294933"/>
    </source>
</evidence>
<dbReference type="Proteomes" id="UP000294933">
    <property type="component" value="Unassembled WGS sequence"/>
</dbReference>
<feature type="compositionally biased region" description="Polar residues" evidence="1">
    <location>
        <begin position="132"/>
        <end position="145"/>
    </location>
</feature>
<protein>
    <submittedName>
        <fullName evidence="2">Uncharacterized protein</fullName>
    </submittedName>
</protein>
<feature type="region of interest" description="Disordered" evidence="1">
    <location>
        <begin position="276"/>
        <end position="300"/>
    </location>
</feature>
<accession>A0A4Y7PLC5</accession>
<feature type="compositionally biased region" description="Polar residues" evidence="1">
    <location>
        <begin position="497"/>
        <end position="509"/>
    </location>
</feature>
<dbReference type="VEuPathDB" id="FungiDB:BD410DRAFT_796207"/>
<dbReference type="AlphaFoldDB" id="A0A4Y7PLC5"/>
<evidence type="ECO:0000256" key="1">
    <source>
        <dbReference type="SAM" id="MobiDB-lite"/>
    </source>
</evidence>
<organism evidence="2 3">
    <name type="scientific">Rickenella mellea</name>
    <dbReference type="NCBI Taxonomy" id="50990"/>
    <lineage>
        <taxon>Eukaryota</taxon>
        <taxon>Fungi</taxon>
        <taxon>Dikarya</taxon>
        <taxon>Basidiomycota</taxon>
        <taxon>Agaricomycotina</taxon>
        <taxon>Agaricomycetes</taxon>
        <taxon>Hymenochaetales</taxon>
        <taxon>Rickenellaceae</taxon>
        <taxon>Rickenella</taxon>
    </lineage>
</organism>
<name>A0A4Y7PLC5_9AGAM</name>
<dbReference type="EMBL" id="ML170268">
    <property type="protein sequence ID" value="TDL15622.1"/>
    <property type="molecule type" value="Genomic_DNA"/>
</dbReference>
<sequence>MVVHHNRGVQRNLSFRKESLVQDGSGEKQQNLGTRISMTLVIQNAKETSLSFSFNGSMRLFSGSVRHIDGGTNGREMTVSFDFGGRGTELPVRLTTTITPGEDELSSSQNVSPGVRGVENGGDAPSVHPDVGQSNVESISNQARTPQDGDETCHKFTCTSPAPKHEKPTEKPTLQSASLPSPAFNPFIVRNDEGQRIIYEHMQSISAMDAYRNCSFEEIRAKEYKNRQNAAESVAQKECPISPKETEPVTENGIAINAALHQPPSGDPISMSFSFGDSDQPDIRVPDPISNSSSRTLVEDEDKLSGSLFRLNINALDDGVTDRVSDVNDEDCAGRSPARDGSLNAGDHFDESHHITEASEGPQSDPTILLPQPVDQQRNAWLGPIGTAKAPFRPYYESPVHNPGVSERHQCISAMIEYRELFDRGVASAGLYSGQEDVRELHWGEIFDAWGVKCVWVSFVSTQRSCRICVLWYRSALRQSRTLYCLEIGVVPTTSSNRRNAKTVKSQRANAAKGGWSET</sequence>
<reference evidence="2 3" key="1">
    <citation type="submission" date="2018-06" db="EMBL/GenBank/DDBJ databases">
        <title>A transcriptomic atlas of mushroom development highlights an independent origin of complex multicellularity.</title>
        <authorList>
            <consortium name="DOE Joint Genome Institute"/>
            <person name="Krizsan K."/>
            <person name="Almasi E."/>
            <person name="Merenyi Z."/>
            <person name="Sahu N."/>
            <person name="Viragh M."/>
            <person name="Koszo T."/>
            <person name="Mondo S."/>
            <person name="Kiss B."/>
            <person name="Balint B."/>
            <person name="Kues U."/>
            <person name="Barry K."/>
            <person name="Hegedus J.C."/>
            <person name="Henrissat B."/>
            <person name="Johnson J."/>
            <person name="Lipzen A."/>
            <person name="Ohm R."/>
            <person name="Nagy I."/>
            <person name="Pangilinan J."/>
            <person name="Yan J."/>
            <person name="Xiong Y."/>
            <person name="Grigoriev I.V."/>
            <person name="Hibbett D.S."/>
            <person name="Nagy L.G."/>
        </authorList>
    </citation>
    <scope>NUCLEOTIDE SEQUENCE [LARGE SCALE GENOMIC DNA]</scope>
    <source>
        <strain evidence="2 3">SZMC22713</strain>
    </source>
</reference>
<feature type="region of interest" description="Disordered" evidence="1">
    <location>
        <begin position="497"/>
        <end position="519"/>
    </location>
</feature>
<dbReference type="Gene3D" id="1.10.10.2360">
    <property type="match status" value="1"/>
</dbReference>
<proteinExistence type="predicted"/>
<feature type="region of interest" description="Disordered" evidence="1">
    <location>
        <begin position="100"/>
        <end position="184"/>
    </location>
</feature>
<keyword evidence="3" id="KW-1185">Reference proteome</keyword>
<gene>
    <name evidence="2" type="ORF">BD410DRAFT_796207</name>
</gene>
<evidence type="ECO:0000313" key="2">
    <source>
        <dbReference type="EMBL" id="TDL15622.1"/>
    </source>
</evidence>